<proteinExistence type="predicted"/>
<organism evidence="1 2">
    <name type="scientific">Parabacteroides distasonis str. 3776 D15 i</name>
    <dbReference type="NCBI Taxonomy" id="1339342"/>
    <lineage>
        <taxon>Bacteria</taxon>
        <taxon>Pseudomonadati</taxon>
        <taxon>Bacteroidota</taxon>
        <taxon>Bacteroidia</taxon>
        <taxon>Bacteroidales</taxon>
        <taxon>Tannerellaceae</taxon>
        <taxon>Parabacteroides</taxon>
    </lineage>
</organism>
<sequence length="50" mass="5856">MFYTILVFYFQKFLSTSKNYEELYAAGGESMIVTIVDYIKTGIGIQHFNY</sequence>
<accession>A0AB34L742</accession>
<reference evidence="1 2" key="1">
    <citation type="submission" date="2014-04" db="EMBL/GenBank/DDBJ databases">
        <authorList>
            <person name="Sears C."/>
            <person name="Carroll K."/>
            <person name="Sack B.R."/>
            <person name="Qadri F."/>
            <person name="Myers L.L."/>
            <person name="Chung G.-T."/>
            <person name="Escheverria P."/>
            <person name="Fraser C.M."/>
            <person name="Sadzewicz L."/>
            <person name="Shefchek K.A."/>
            <person name="Tallon L."/>
            <person name="Das S.P."/>
            <person name="Daugherty S."/>
            <person name="Mongodin E.F."/>
        </authorList>
    </citation>
    <scope>NUCLEOTIDE SEQUENCE [LARGE SCALE GENOMIC DNA]</scope>
    <source>
        <strain evidence="1 2">3776 D15 i</strain>
    </source>
</reference>
<dbReference type="Proteomes" id="UP000027850">
    <property type="component" value="Unassembled WGS sequence"/>
</dbReference>
<comment type="caution">
    <text evidence="1">The sequence shown here is derived from an EMBL/GenBank/DDBJ whole genome shotgun (WGS) entry which is preliminary data.</text>
</comment>
<protein>
    <submittedName>
        <fullName evidence="1">Uncharacterized protein</fullName>
    </submittedName>
</protein>
<dbReference type="AlphaFoldDB" id="A0AB34L742"/>
<dbReference type="EMBL" id="JNHK01000089">
    <property type="protein sequence ID" value="KDS36891.1"/>
    <property type="molecule type" value="Genomic_DNA"/>
</dbReference>
<gene>
    <name evidence="1" type="ORF">M091_0861</name>
</gene>
<name>A0AB34L742_PARDI</name>
<evidence type="ECO:0000313" key="2">
    <source>
        <dbReference type="Proteomes" id="UP000027850"/>
    </source>
</evidence>
<evidence type="ECO:0000313" key="1">
    <source>
        <dbReference type="EMBL" id="KDS36891.1"/>
    </source>
</evidence>